<dbReference type="EMBL" id="QFNN01000098">
    <property type="protein sequence ID" value="PZO88211.1"/>
    <property type="molecule type" value="Genomic_DNA"/>
</dbReference>
<evidence type="ECO:0008006" key="4">
    <source>
        <dbReference type="Google" id="ProtNLM"/>
    </source>
</evidence>
<dbReference type="PANTHER" id="PTHR40115:SF1">
    <property type="entry name" value="INNER MEMBRANE PROTEIN WITH PEPSY TM HELIX"/>
    <property type="match status" value="1"/>
</dbReference>
<dbReference type="Proteomes" id="UP000249066">
    <property type="component" value="Unassembled WGS sequence"/>
</dbReference>
<name>A0A2W5BYS2_9SPHN</name>
<organism evidence="2 3">
    <name type="scientific">Sphingomonas sanxanigenens</name>
    <dbReference type="NCBI Taxonomy" id="397260"/>
    <lineage>
        <taxon>Bacteria</taxon>
        <taxon>Pseudomonadati</taxon>
        <taxon>Pseudomonadota</taxon>
        <taxon>Alphaproteobacteria</taxon>
        <taxon>Sphingomonadales</taxon>
        <taxon>Sphingomonadaceae</taxon>
        <taxon>Sphingomonas</taxon>
    </lineage>
</organism>
<keyword evidence="1" id="KW-0812">Transmembrane</keyword>
<proteinExistence type="predicted"/>
<gene>
    <name evidence="2" type="ORF">DI623_13160</name>
</gene>
<dbReference type="Pfam" id="PF16357">
    <property type="entry name" value="PepSY_TM_like_2"/>
    <property type="match status" value="1"/>
</dbReference>
<evidence type="ECO:0000256" key="1">
    <source>
        <dbReference type="SAM" id="Phobius"/>
    </source>
</evidence>
<keyword evidence="1" id="KW-0472">Membrane</keyword>
<feature type="transmembrane region" description="Helical" evidence="1">
    <location>
        <begin position="195"/>
        <end position="214"/>
    </location>
</feature>
<feature type="transmembrane region" description="Helical" evidence="1">
    <location>
        <begin position="28"/>
        <end position="50"/>
    </location>
</feature>
<sequence length="215" mass="23443">MPPRRPHAGAARPQRKRRTWWLKQLHTWHWISAAVSLAGMLLFAVTGITLNHAASIEAKPVVTDRSATLPPQLLTQLAHPAGAAAPLPPAVADMVKRKVGLDAAGRPGEWSDAEVYVAMPRPGGDAWVSIDRTSGEISAEVTTRGWISYLNDLHKGRNTGGAWSWFIDIFAGFCLLFTLTGLILLQLHAKHRPSTWPLVGLSLAIPLILAILFIH</sequence>
<dbReference type="AlphaFoldDB" id="A0A2W5BYS2"/>
<keyword evidence="1" id="KW-1133">Transmembrane helix</keyword>
<feature type="transmembrane region" description="Helical" evidence="1">
    <location>
        <begin position="165"/>
        <end position="189"/>
    </location>
</feature>
<protein>
    <recommendedName>
        <fullName evidence="4">Peptidase</fullName>
    </recommendedName>
</protein>
<accession>A0A2W5BYS2</accession>
<comment type="caution">
    <text evidence="2">The sequence shown here is derived from an EMBL/GenBank/DDBJ whole genome shotgun (WGS) entry which is preliminary data.</text>
</comment>
<evidence type="ECO:0000313" key="3">
    <source>
        <dbReference type="Proteomes" id="UP000249066"/>
    </source>
</evidence>
<dbReference type="InterPro" id="IPR032307">
    <property type="entry name" value="PepSY_TM-like_2"/>
</dbReference>
<evidence type="ECO:0000313" key="2">
    <source>
        <dbReference type="EMBL" id="PZO88211.1"/>
    </source>
</evidence>
<reference evidence="2 3" key="1">
    <citation type="submission" date="2017-08" db="EMBL/GenBank/DDBJ databases">
        <title>Infants hospitalized years apart are colonized by the same room-sourced microbial strains.</title>
        <authorList>
            <person name="Brooks B."/>
            <person name="Olm M.R."/>
            <person name="Firek B.A."/>
            <person name="Baker R."/>
            <person name="Thomas B.C."/>
            <person name="Morowitz M.J."/>
            <person name="Banfield J.F."/>
        </authorList>
    </citation>
    <scope>NUCLEOTIDE SEQUENCE [LARGE SCALE GENOMIC DNA]</scope>
    <source>
        <strain evidence="2">S2_018_000_R2_101</strain>
    </source>
</reference>
<dbReference type="PANTHER" id="PTHR40115">
    <property type="entry name" value="INNER MEMBRANE PROTEIN WITH PEPSY TM HELIX"/>
    <property type="match status" value="1"/>
</dbReference>